<dbReference type="SUPFAM" id="SSF75304">
    <property type="entry name" value="Amidase signature (AS) enzymes"/>
    <property type="match status" value="1"/>
</dbReference>
<gene>
    <name evidence="1" type="ORF">CFP56_033207</name>
</gene>
<comment type="caution">
    <text evidence="1">The sequence shown here is derived from an EMBL/GenBank/DDBJ whole genome shotgun (WGS) entry which is preliminary data.</text>
</comment>
<dbReference type="Proteomes" id="UP000237347">
    <property type="component" value="Unassembled WGS sequence"/>
</dbReference>
<feature type="non-terminal residue" evidence="1">
    <location>
        <position position="1"/>
    </location>
</feature>
<accession>A0AAW0MAZ3</accession>
<dbReference type="PANTHER" id="PTHR42678:SF34">
    <property type="entry name" value="OS04G0183300 PROTEIN"/>
    <property type="match status" value="1"/>
</dbReference>
<name>A0AAW0MAZ3_QUESU</name>
<dbReference type="InterPro" id="IPR036928">
    <property type="entry name" value="AS_sf"/>
</dbReference>
<proteinExistence type="predicted"/>
<organism evidence="1 2">
    <name type="scientific">Quercus suber</name>
    <name type="common">Cork oak</name>
    <dbReference type="NCBI Taxonomy" id="58331"/>
    <lineage>
        <taxon>Eukaryota</taxon>
        <taxon>Viridiplantae</taxon>
        <taxon>Streptophyta</taxon>
        <taxon>Embryophyta</taxon>
        <taxon>Tracheophyta</taxon>
        <taxon>Spermatophyta</taxon>
        <taxon>Magnoliopsida</taxon>
        <taxon>eudicotyledons</taxon>
        <taxon>Gunneridae</taxon>
        <taxon>Pentapetalae</taxon>
        <taxon>rosids</taxon>
        <taxon>fabids</taxon>
        <taxon>Fagales</taxon>
        <taxon>Fagaceae</taxon>
        <taxon>Quercus</taxon>
    </lineage>
</organism>
<reference evidence="1 2" key="1">
    <citation type="journal article" date="2018" name="Sci. Data">
        <title>The draft genome sequence of cork oak.</title>
        <authorList>
            <person name="Ramos A.M."/>
            <person name="Usie A."/>
            <person name="Barbosa P."/>
            <person name="Barros P.M."/>
            <person name="Capote T."/>
            <person name="Chaves I."/>
            <person name="Simoes F."/>
            <person name="Abreu I."/>
            <person name="Carrasquinho I."/>
            <person name="Faro C."/>
            <person name="Guimaraes J.B."/>
            <person name="Mendonca D."/>
            <person name="Nobrega F."/>
            <person name="Rodrigues L."/>
            <person name="Saibo N.J.M."/>
            <person name="Varela M.C."/>
            <person name="Egas C."/>
            <person name="Matos J."/>
            <person name="Miguel C.M."/>
            <person name="Oliveira M.M."/>
            <person name="Ricardo C.P."/>
            <person name="Goncalves S."/>
        </authorList>
    </citation>
    <scope>NUCLEOTIDE SEQUENCE [LARGE SCALE GENOMIC DNA]</scope>
    <source>
        <strain evidence="2">cv. HL8</strain>
    </source>
</reference>
<evidence type="ECO:0000313" key="2">
    <source>
        <dbReference type="Proteomes" id="UP000237347"/>
    </source>
</evidence>
<protein>
    <submittedName>
        <fullName evidence="1">Amidase</fullName>
    </submittedName>
</protein>
<dbReference type="EMBL" id="PKMF04000005">
    <property type="protein sequence ID" value="KAK7860662.1"/>
    <property type="molecule type" value="Genomic_DNA"/>
</dbReference>
<evidence type="ECO:0000313" key="1">
    <source>
        <dbReference type="EMBL" id="KAK7860662.1"/>
    </source>
</evidence>
<dbReference type="PANTHER" id="PTHR42678">
    <property type="entry name" value="AMIDASE"/>
    <property type="match status" value="1"/>
</dbReference>
<dbReference type="Gene3D" id="3.90.1300.10">
    <property type="entry name" value="Amidase signature (AS) domain"/>
    <property type="match status" value="2"/>
</dbReference>
<keyword evidence="2" id="KW-1185">Reference proteome</keyword>
<dbReference type="AlphaFoldDB" id="A0AAW0MAZ3"/>
<sequence>TLTFYQQLLVGQVRSGLAISAAANLIAVALGTETNGSILCPASSNSISPRQDTIGTVSDAVYVLDAITGFDYNDNATEDALKYIPRGGYKQFLNAHRLKEEEKIKEFGQDIFLAFQATNGIGNKEKAALLNLEKLSGDGFKKLISKISLDALVTPDSDAAHVLAIGGFLGISVPAGYDNKAVPFGITFGGLKGSEPTLIEIAHGFELATKIREPPSFKP</sequence>